<accession>A0ABR6CVE2</accession>
<organism evidence="1 2">
    <name type="scientific">Peribacillus huizhouensis</name>
    <dbReference type="NCBI Taxonomy" id="1501239"/>
    <lineage>
        <taxon>Bacteria</taxon>
        <taxon>Bacillati</taxon>
        <taxon>Bacillota</taxon>
        <taxon>Bacilli</taxon>
        <taxon>Bacillales</taxon>
        <taxon>Bacillaceae</taxon>
        <taxon>Peribacillus</taxon>
    </lineage>
</organism>
<evidence type="ECO:0000313" key="1">
    <source>
        <dbReference type="EMBL" id="MBA9028994.1"/>
    </source>
</evidence>
<comment type="caution">
    <text evidence="1">The sequence shown here is derived from an EMBL/GenBank/DDBJ whole genome shotgun (WGS) entry which is preliminary data.</text>
</comment>
<keyword evidence="2" id="KW-1185">Reference proteome</keyword>
<dbReference type="RefSeq" id="WP_182503890.1">
    <property type="nucleotide sequence ID" value="NZ_JACJHX010000023.1"/>
</dbReference>
<dbReference type="EMBL" id="JACJHX010000023">
    <property type="protein sequence ID" value="MBA9028994.1"/>
    <property type="molecule type" value="Genomic_DNA"/>
</dbReference>
<gene>
    <name evidence="1" type="ORF">HNP81_004316</name>
</gene>
<evidence type="ECO:0000313" key="2">
    <source>
        <dbReference type="Proteomes" id="UP000626697"/>
    </source>
</evidence>
<dbReference type="Proteomes" id="UP000626697">
    <property type="component" value="Unassembled WGS sequence"/>
</dbReference>
<name>A0ABR6CVE2_9BACI</name>
<sequence length="138" mass="16103">MNIARLDSLVTHTPEWWDNWVADGYDKDTNKFYAGEKFIIRLKSSPAAYVWGEVDFGGSVGKVNIPQSALKLVSTSTYEYISEAELWRDDLVKIKNGGYMFNFHSMHPVNSLYKQADDHYIIEIVGDIYDYFQFHQRY</sequence>
<proteinExistence type="predicted"/>
<reference evidence="1 2" key="1">
    <citation type="submission" date="2020-08" db="EMBL/GenBank/DDBJ databases">
        <title>Genomic Encyclopedia of Type Strains, Phase IV (KMG-IV): sequencing the most valuable type-strain genomes for metagenomic binning, comparative biology and taxonomic classification.</title>
        <authorList>
            <person name="Goeker M."/>
        </authorList>
    </citation>
    <scope>NUCLEOTIDE SEQUENCE [LARGE SCALE GENOMIC DNA]</scope>
    <source>
        <strain evidence="1 2">DSM 105481</strain>
    </source>
</reference>
<protein>
    <submittedName>
        <fullName evidence="1">Uncharacterized protein</fullName>
    </submittedName>
</protein>